<proteinExistence type="predicted"/>
<gene>
    <name evidence="2" type="ORF">PACLA_8A022247</name>
</gene>
<feature type="domain" description="Endonuclease/exonuclease/phosphatase" evidence="1">
    <location>
        <begin position="74"/>
        <end position="197"/>
    </location>
</feature>
<dbReference type="AlphaFoldDB" id="A0A6S7KIW1"/>
<dbReference type="SUPFAM" id="SSF56219">
    <property type="entry name" value="DNase I-like"/>
    <property type="match status" value="1"/>
</dbReference>
<dbReference type="GO" id="GO:0003824">
    <property type="term" value="F:catalytic activity"/>
    <property type="evidence" value="ECO:0007669"/>
    <property type="project" value="InterPro"/>
</dbReference>
<dbReference type="PANTHER" id="PTHR33395:SF22">
    <property type="entry name" value="REVERSE TRANSCRIPTASE DOMAIN-CONTAINING PROTEIN"/>
    <property type="match status" value="1"/>
</dbReference>
<reference evidence="2" key="1">
    <citation type="submission" date="2020-04" db="EMBL/GenBank/DDBJ databases">
        <authorList>
            <person name="Alioto T."/>
            <person name="Alioto T."/>
            <person name="Gomez Garrido J."/>
        </authorList>
    </citation>
    <scope>NUCLEOTIDE SEQUENCE</scope>
    <source>
        <strain evidence="2">A484AB</strain>
    </source>
</reference>
<evidence type="ECO:0000313" key="3">
    <source>
        <dbReference type="Proteomes" id="UP001152795"/>
    </source>
</evidence>
<dbReference type="Proteomes" id="UP001152795">
    <property type="component" value="Unassembled WGS sequence"/>
</dbReference>
<evidence type="ECO:0000313" key="2">
    <source>
        <dbReference type="EMBL" id="CAB4045826.1"/>
    </source>
</evidence>
<dbReference type="GO" id="GO:0031012">
    <property type="term" value="C:extracellular matrix"/>
    <property type="evidence" value="ECO:0007669"/>
    <property type="project" value="TreeGrafter"/>
</dbReference>
<organism evidence="2 3">
    <name type="scientific">Paramuricea clavata</name>
    <name type="common">Red gorgonian</name>
    <name type="synonym">Violescent sea-whip</name>
    <dbReference type="NCBI Taxonomy" id="317549"/>
    <lineage>
        <taxon>Eukaryota</taxon>
        <taxon>Metazoa</taxon>
        <taxon>Cnidaria</taxon>
        <taxon>Anthozoa</taxon>
        <taxon>Octocorallia</taxon>
        <taxon>Malacalcyonacea</taxon>
        <taxon>Plexauridae</taxon>
        <taxon>Paramuricea</taxon>
    </lineage>
</organism>
<dbReference type="Pfam" id="PF03372">
    <property type="entry name" value="Exo_endo_phos"/>
    <property type="match status" value="1"/>
</dbReference>
<protein>
    <recommendedName>
        <fullName evidence="1">Endonuclease/exonuclease/phosphatase domain-containing protein</fullName>
    </recommendedName>
</protein>
<keyword evidence="3" id="KW-1185">Reference proteome</keyword>
<comment type="caution">
    <text evidence="2">The sequence shown here is derived from an EMBL/GenBank/DDBJ whole genome shotgun (WGS) entry which is preliminary data.</text>
</comment>
<dbReference type="EMBL" id="CACRXK020042240">
    <property type="protein sequence ID" value="CAB4045826.1"/>
    <property type="molecule type" value="Genomic_DNA"/>
</dbReference>
<dbReference type="PANTHER" id="PTHR33395">
    <property type="entry name" value="TRANSCRIPTASE, PUTATIVE-RELATED-RELATED"/>
    <property type="match status" value="1"/>
</dbReference>
<dbReference type="InterPro" id="IPR005135">
    <property type="entry name" value="Endo/exonuclease/phosphatase"/>
</dbReference>
<name>A0A6S7KIW1_PARCT</name>
<dbReference type="InterPro" id="IPR036691">
    <property type="entry name" value="Endo/exonu/phosph_ase_sf"/>
</dbReference>
<dbReference type="OrthoDB" id="10056483at2759"/>
<sequence>MSNHRYGLQFNITTSNYLHLLLCILLAGDIATNPGPACNSSSLGLKVLYFDARSLKALVHPTGDNSVKICKISLLQQLTYSGNYDVVCVCETWLNNSILSSEILPNYGSVFRCDRVGRIGGGVLVAVKTGIQVTRRHDLEPENTEIVVIEMLKSNSKPVVLYTFYRPPNSMPDVLQSLNNSLQRNSESSRVVVIGDFTESTIC</sequence>
<dbReference type="Gene3D" id="3.60.10.10">
    <property type="entry name" value="Endonuclease/exonuclease/phosphatase"/>
    <property type="match status" value="1"/>
</dbReference>
<accession>A0A6S7KIW1</accession>
<evidence type="ECO:0000259" key="1">
    <source>
        <dbReference type="Pfam" id="PF03372"/>
    </source>
</evidence>